<dbReference type="SUPFAM" id="SSF56349">
    <property type="entry name" value="DNA breaking-rejoining enzymes"/>
    <property type="match status" value="1"/>
</dbReference>
<evidence type="ECO:0000259" key="6">
    <source>
        <dbReference type="PROSITE" id="PS51900"/>
    </source>
</evidence>
<dbReference type="InterPro" id="IPR050090">
    <property type="entry name" value="Tyrosine_recombinase_XerCD"/>
</dbReference>
<feature type="domain" description="Core-binding (CB)" evidence="6">
    <location>
        <begin position="114"/>
        <end position="200"/>
    </location>
</feature>
<dbReference type="PROSITE" id="PS51900">
    <property type="entry name" value="CB"/>
    <property type="match status" value="2"/>
</dbReference>
<dbReference type="InterPro" id="IPR011010">
    <property type="entry name" value="DNA_brk_join_enz"/>
</dbReference>
<evidence type="ECO:0000256" key="3">
    <source>
        <dbReference type="ARBA" id="ARBA00023172"/>
    </source>
</evidence>
<dbReference type="RefSeq" id="WP_090812715.1">
    <property type="nucleotide sequence ID" value="NZ_FNKX01000005.1"/>
</dbReference>
<feature type="domain" description="Tyr recombinase" evidence="5">
    <location>
        <begin position="223"/>
        <end position="407"/>
    </location>
</feature>
<accession>A0A1H1KKR7</accession>
<evidence type="ECO:0000259" key="5">
    <source>
        <dbReference type="PROSITE" id="PS51898"/>
    </source>
</evidence>
<keyword evidence="2 4" id="KW-0238">DNA-binding</keyword>
<dbReference type="GO" id="GO:0006310">
    <property type="term" value="P:DNA recombination"/>
    <property type="evidence" value="ECO:0007669"/>
    <property type="project" value="UniProtKB-KW"/>
</dbReference>
<dbReference type="Proteomes" id="UP000199365">
    <property type="component" value="Unassembled WGS sequence"/>
</dbReference>
<gene>
    <name evidence="7" type="ORF">SAMN05445850_8304</name>
</gene>
<evidence type="ECO:0000256" key="1">
    <source>
        <dbReference type="ARBA" id="ARBA00022908"/>
    </source>
</evidence>
<dbReference type="PANTHER" id="PTHR30349:SF90">
    <property type="entry name" value="TYROSINE RECOMBINASE XERD"/>
    <property type="match status" value="1"/>
</dbReference>
<dbReference type="Gene3D" id="1.10.443.10">
    <property type="entry name" value="Intergrase catalytic core"/>
    <property type="match status" value="1"/>
</dbReference>
<evidence type="ECO:0000256" key="4">
    <source>
        <dbReference type="PROSITE-ProRule" id="PRU01248"/>
    </source>
</evidence>
<dbReference type="GO" id="GO:0015074">
    <property type="term" value="P:DNA integration"/>
    <property type="evidence" value="ECO:0007669"/>
    <property type="project" value="UniProtKB-KW"/>
</dbReference>
<keyword evidence="3" id="KW-0233">DNA recombination</keyword>
<reference evidence="8" key="1">
    <citation type="submission" date="2016-10" db="EMBL/GenBank/DDBJ databases">
        <authorList>
            <person name="Varghese N."/>
            <person name="Submissions S."/>
        </authorList>
    </citation>
    <scope>NUCLEOTIDE SEQUENCE [LARGE SCALE GENOMIC DNA]</scope>
    <source>
        <strain evidence="8">DUS833</strain>
    </source>
</reference>
<dbReference type="Gene3D" id="1.10.150.130">
    <property type="match status" value="1"/>
</dbReference>
<name>A0A1H1KKR7_9BURK</name>
<dbReference type="InterPro" id="IPR044068">
    <property type="entry name" value="CB"/>
</dbReference>
<dbReference type="PROSITE" id="PS51898">
    <property type="entry name" value="TYR_RECOMBINASE"/>
    <property type="match status" value="1"/>
</dbReference>
<evidence type="ECO:0000256" key="2">
    <source>
        <dbReference type="ARBA" id="ARBA00023125"/>
    </source>
</evidence>
<keyword evidence="1" id="KW-0229">DNA integration</keyword>
<dbReference type="InterPro" id="IPR002104">
    <property type="entry name" value="Integrase_catalytic"/>
</dbReference>
<organism evidence="7 8">
    <name type="scientific">Paraburkholderia tuberum</name>
    <dbReference type="NCBI Taxonomy" id="157910"/>
    <lineage>
        <taxon>Bacteria</taxon>
        <taxon>Pseudomonadati</taxon>
        <taxon>Pseudomonadota</taxon>
        <taxon>Betaproteobacteria</taxon>
        <taxon>Burkholderiales</taxon>
        <taxon>Burkholderiaceae</taxon>
        <taxon>Paraburkholderia</taxon>
    </lineage>
</organism>
<proteinExistence type="predicted"/>
<dbReference type="InterPro" id="IPR010998">
    <property type="entry name" value="Integrase_recombinase_N"/>
</dbReference>
<dbReference type="STRING" id="157910.SAMN05445850_8304"/>
<evidence type="ECO:0000313" key="8">
    <source>
        <dbReference type="Proteomes" id="UP000199365"/>
    </source>
</evidence>
<keyword evidence="8" id="KW-1185">Reference proteome</keyword>
<dbReference type="PANTHER" id="PTHR30349">
    <property type="entry name" value="PHAGE INTEGRASE-RELATED"/>
    <property type="match status" value="1"/>
</dbReference>
<dbReference type="EMBL" id="FNKX01000005">
    <property type="protein sequence ID" value="SDR62610.1"/>
    <property type="molecule type" value="Genomic_DNA"/>
</dbReference>
<dbReference type="InterPro" id="IPR013762">
    <property type="entry name" value="Integrase-like_cat_sf"/>
</dbReference>
<dbReference type="AlphaFoldDB" id="A0A1H1KKR7"/>
<dbReference type="GO" id="GO:0003677">
    <property type="term" value="F:DNA binding"/>
    <property type="evidence" value="ECO:0007669"/>
    <property type="project" value="UniProtKB-UniRule"/>
</dbReference>
<sequence length="416" mass="46729">MSVDTHPVAAGAPTAYPFDDLVERYLDYLRSVDYAQSTLRKKRRVIVAFAQWVRSEKRAIAILNDHDIDVFASCLHRPKPYRLSFIQRTLRLLFIYLRAQTEFATPTISANVDSRADELLRAYTHYLRSDRGLTECSVRVYSPFVRAFLSERAVEINVGAADSFNAAAIRSFLLDRARNHSSEYSRLLAIALRSFCRFLFIHGHVARNLSVCIPTVRRWRQAQIPAFLTPEQVDRILATTDRPTSSGRRDRAVLLLLARLGLRPGEVAALELDDLHWRTGEITIHGKGRAVQSLPLLPDVGEALAAYLREDRGICRSRRVFLREKAPCGELAGPGAIGQIVCQALARAGIERTSRGAAHLLRHSLATQMIRRGASLSQIAEVLRHRTENTTAIYTKVSCEALRGVAKPWPVPGDMR</sequence>
<feature type="domain" description="Core-binding (CB)" evidence="6">
    <location>
        <begin position="16"/>
        <end position="98"/>
    </location>
</feature>
<evidence type="ECO:0000313" key="7">
    <source>
        <dbReference type="EMBL" id="SDR62610.1"/>
    </source>
</evidence>
<protein>
    <submittedName>
        <fullName evidence="7">Site-specific recombinase XerD</fullName>
    </submittedName>
</protein>
<dbReference type="Pfam" id="PF00589">
    <property type="entry name" value="Phage_integrase"/>
    <property type="match status" value="1"/>
</dbReference>